<evidence type="ECO:0000256" key="1">
    <source>
        <dbReference type="PROSITE-ProRule" id="PRU00047"/>
    </source>
</evidence>
<feature type="domain" description="CCHC-type" evidence="2">
    <location>
        <begin position="23"/>
        <end position="37"/>
    </location>
</feature>
<dbReference type="Proteomes" id="UP000785679">
    <property type="component" value="Unassembled WGS sequence"/>
</dbReference>
<keyword evidence="4" id="KW-1185">Reference proteome</keyword>
<dbReference type="Pfam" id="PF00098">
    <property type="entry name" value="zf-CCHC"/>
    <property type="match status" value="2"/>
</dbReference>
<name>A0A8J8T527_HALGN</name>
<organism evidence="3 4">
    <name type="scientific">Halteria grandinella</name>
    <dbReference type="NCBI Taxonomy" id="5974"/>
    <lineage>
        <taxon>Eukaryota</taxon>
        <taxon>Sar</taxon>
        <taxon>Alveolata</taxon>
        <taxon>Ciliophora</taxon>
        <taxon>Intramacronucleata</taxon>
        <taxon>Spirotrichea</taxon>
        <taxon>Stichotrichia</taxon>
        <taxon>Sporadotrichida</taxon>
        <taxon>Halteriidae</taxon>
        <taxon>Halteria</taxon>
    </lineage>
</organism>
<gene>
    <name evidence="3" type="ORF">FGO68_gene7012</name>
</gene>
<feature type="domain" description="CCHC-type" evidence="2">
    <location>
        <begin position="47"/>
        <end position="62"/>
    </location>
</feature>
<keyword evidence="1" id="KW-0862">Zinc</keyword>
<dbReference type="Gene3D" id="4.10.60.10">
    <property type="entry name" value="Zinc finger, CCHC-type"/>
    <property type="match status" value="2"/>
</dbReference>
<dbReference type="InterPro" id="IPR036875">
    <property type="entry name" value="Znf_CCHC_sf"/>
</dbReference>
<dbReference type="GO" id="GO:0003676">
    <property type="term" value="F:nucleic acid binding"/>
    <property type="evidence" value="ECO:0007669"/>
    <property type="project" value="InterPro"/>
</dbReference>
<keyword evidence="1" id="KW-0479">Metal-binding</keyword>
<accession>A0A8J8T527</accession>
<dbReference type="PROSITE" id="PS50158">
    <property type="entry name" value="ZF_CCHC"/>
    <property type="match status" value="2"/>
</dbReference>
<protein>
    <recommendedName>
        <fullName evidence="2">CCHC-type domain-containing protein</fullName>
    </recommendedName>
</protein>
<dbReference type="EMBL" id="RRYP01005689">
    <property type="protein sequence ID" value="TNV81831.1"/>
    <property type="molecule type" value="Genomic_DNA"/>
</dbReference>
<dbReference type="SUPFAM" id="SSF57756">
    <property type="entry name" value="Retrovirus zinc finger-like domains"/>
    <property type="match status" value="1"/>
</dbReference>
<evidence type="ECO:0000259" key="2">
    <source>
        <dbReference type="PROSITE" id="PS50158"/>
    </source>
</evidence>
<sequence length="70" mass="8146">MLLSSEEGRQLVGARGGYENDTCFRCGEVGHWSTNCPLQRDKSNDVCHKCRRTGHWSNQCPQKYQRYFGY</sequence>
<keyword evidence="1" id="KW-0863">Zinc-finger</keyword>
<proteinExistence type="predicted"/>
<dbReference type="OrthoDB" id="606605at2759"/>
<comment type="caution">
    <text evidence="3">The sequence shown here is derived from an EMBL/GenBank/DDBJ whole genome shotgun (WGS) entry which is preliminary data.</text>
</comment>
<dbReference type="SMART" id="SM00343">
    <property type="entry name" value="ZnF_C2HC"/>
    <property type="match status" value="2"/>
</dbReference>
<evidence type="ECO:0000313" key="3">
    <source>
        <dbReference type="EMBL" id="TNV81831.1"/>
    </source>
</evidence>
<dbReference type="AlphaFoldDB" id="A0A8J8T527"/>
<dbReference type="GO" id="GO:0008270">
    <property type="term" value="F:zinc ion binding"/>
    <property type="evidence" value="ECO:0007669"/>
    <property type="project" value="UniProtKB-KW"/>
</dbReference>
<evidence type="ECO:0000313" key="4">
    <source>
        <dbReference type="Proteomes" id="UP000785679"/>
    </source>
</evidence>
<dbReference type="InterPro" id="IPR001878">
    <property type="entry name" value="Znf_CCHC"/>
</dbReference>
<reference evidence="3" key="1">
    <citation type="submission" date="2019-06" db="EMBL/GenBank/DDBJ databases">
        <authorList>
            <person name="Zheng W."/>
        </authorList>
    </citation>
    <scope>NUCLEOTIDE SEQUENCE</scope>
    <source>
        <strain evidence="3">QDHG01</strain>
    </source>
</reference>